<gene>
    <name evidence="2" type="ORF">SAMN05216272_10385</name>
</gene>
<keyword evidence="3" id="KW-1185">Reference proteome</keyword>
<name>A0A1G8F8D5_9PSED</name>
<evidence type="ECO:0000313" key="2">
    <source>
        <dbReference type="EMBL" id="SDH78371.1"/>
    </source>
</evidence>
<dbReference type="Proteomes" id="UP000199636">
    <property type="component" value="Unassembled WGS sequence"/>
</dbReference>
<protein>
    <submittedName>
        <fullName evidence="2">Uncharacterized protein</fullName>
    </submittedName>
</protein>
<reference evidence="3" key="1">
    <citation type="submission" date="2016-10" db="EMBL/GenBank/DDBJ databases">
        <authorList>
            <person name="Varghese N."/>
            <person name="Submissions S."/>
        </authorList>
    </citation>
    <scope>NUCLEOTIDE SEQUENCE [LARGE SCALE GENOMIC DNA]</scope>
    <source>
        <strain evidence="3">CCM 7469</strain>
    </source>
</reference>
<dbReference type="EMBL" id="FNDS01000003">
    <property type="protein sequence ID" value="SDH78371.1"/>
    <property type="molecule type" value="Genomic_DNA"/>
</dbReference>
<proteinExistence type="predicted"/>
<evidence type="ECO:0000256" key="1">
    <source>
        <dbReference type="SAM" id="Phobius"/>
    </source>
</evidence>
<accession>A0A1G8F8D5</accession>
<keyword evidence="1" id="KW-1133">Transmembrane helix</keyword>
<evidence type="ECO:0000313" key="3">
    <source>
        <dbReference type="Proteomes" id="UP000199636"/>
    </source>
</evidence>
<keyword evidence="1" id="KW-0472">Membrane</keyword>
<keyword evidence="1" id="KW-0812">Transmembrane</keyword>
<sequence>METLGHLPSSAAPHMHRPTSRYLRDGALASIGLYSVVILVLLALTGGFNDARQVPDDPVDQASLFHRFNDMVPSALVLLQQSLRPHS</sequence>
<dbReference type="STRING" id="428992.SAMN05216272_10385"/>
<dbReference type="AlphaFoldDB" id="A0A1G8F8D5"/>
<feature type="transmembrane region" description="Helical" evidence="1">
    <location>
        <begin position="26"/>
        <end position="44"/>
    </location>
</feature>
<organism evidence="2 3">
    <name type="scientific">Pseudomonas panipatensis</name>
    <dbReference type="NCBI Taxonomy" id="428992"/>
    <lineage>
        <taxon>Bacteria</taxon>
        <taxon>Pseudomonadati</taxon>
        <taxon>Pseudomonadota</taxon>
        <taxon>Gammaproteobacteria</taxon>
        <taxon>Pseudomonadales</taxon>
        <taxon>Pseudomonadaceae</taxon>
        <taxon>Pseudomonas</taxon>
    </lineage>
</organism>